<evidence type="ECO:0000256" key="9">
    <source>
        <dbReference type="ARBA" id="ARBA00045224"/>
    </source>
</evidence>
<evidence type="ECO:0000256" key="6">
    <source>
        <dbReference type="ARBA" id="ARBA00023069"/>
    </source>
</evidence>
<dbReference type="GO" id="GO:0005634">
    <property type="term" value="C:nucleus"/>
    <property type="evidence" value="ECO:0007669"/>
    <property type="project" value="TreeGrafter"/>
</dbReference>
<keyword evidence="7" id="KW-0206">Cytoskeleton</keyword>
<dbReference type="AlphaFoldDB" id="A0AAV2R1Q4"/>
<dbReference type="Pfam" id="PF03148">
    <property type="entry name" value="Tektin"/>
    <property type="match status" value="1"/>
</dbReference>
<sequence>MALYTRSRRIPRSEFTRDYYRQSPSLGMPTPNPVSAQYPQAPAVPSRVPGDLGDVWSPAVDVNPAVWRASHSAKMHDAKHHQSIAQRTVLENTRVCEEVRKLTEDHRSLVERRLDDRLCDISFWREEVDKRHATINKDTEDLKTLKERLTKALYLYLRPLEVAQECINIRLGRIGVEEVEDEASTALRQEVEEIISCREALARSLSNSEQQIRRDLSCRYHLAKHLRDKDEAIHVDQATRHLTPTAPPTAIIPGQEINPSPVTVEWWLQNGMNLLNRADKEHHLSVQISTVSDDVLVASSRHLRERLEHTNHALQARISDTRRAKTLVEQQHAALEDNMLKLETSLAEVLAELHAKEGPLALAQTRLRTRRQRPNMECTSDEVEAALLLEVQELERTISRLTKSVRLSQEQLHQMRATKVSLEHDINIKANTILLDEVQVMGLRNTVQIDTY</sequence>
<comment type="subcellular location">
    <subcellularLocation>
        <location evidence="10">Cytoplasm</location>
        <location evidence="10">Cytoskeleton</location>
        <location evidence="10">Cilium axoneme</location>
    </subcellularLocation>
    <subcellularLocation>
        <location evidence="1">Cytoplasm</location>
        <location evidence="1">Cytoskeleton</location>
        <location evidence="1">Flagellum axoneme</location>
    </subcellularLocation>
</comment>
<evidence type="ECO:0000256" key="7">
    <source>
        <dbReference type="ARBA" id="ARBA00023212"/>
    </source>
</evidence>
<evidence type="ECO:0000256" key="5">
    <source>
        <dbReference type="ARBA" id="ARBA00023054"/>
    </source>
</evidence>
<dbReference type="GO" id="GO:0005930">
    <property type="term" value="C:axoneme"/>
    <property type="evidence" value="ECO:0007669"/>
    <property type="project" value="UniProtKB-SubCell"/>
</dbReference>
<keyword evidence="4 10" id="KW-0282">Flagellum</keyword>
<name>A0AAV2R1Q4_MEGNR</name>
<evidence type="ECO:0000256" key="3">
    <source>
        <dbReference type="ARBA" id="ARBA00022490"/>
    </source>
</evidence>
<dbReference type="Proteomes" id="UP001497623">
    <property type="component" value="Unassembled WGS sequence"/>
</dbReference>
<gene>
    <name evidence="13" type="ORF">MNOR_LOCUS19652</name>
</gene>
<dbReference type="EMBL" id="CAXKWB010014688">
    <property type="protein sequence ID" value="CAL4111466.1"/>
    <property type="molecule type" value="Genomic_DNA"/>
</dbReference>
<reference evidence="13 14" key="1">
    <citation type="submission" date="2024-05" db="EMBL/GenBank/DDBJ databases">
        <authorList>
            <person name="Wallberg A."/>
        </authorList>
    </citation>
    <scope>NUCLEOTIDE SEQUENCE [LARGE SCALE GENOMIC DNA]</scope>
</reference>
<comment type="caution">
    <text evidence="13">The sequence shown here is derived from an EMBL/GenBank/DDBJ whole genome shotgun (WGS) entry which is preliminary data.</text>
</comment>
<dbReference type="GO" id="GO:0060294">
    <property type="term" value="P:cilium movement involved in cell motility"/>
    <property type="evidence" value="ECO:0007669"/>
    <property type="project" value="UniProtKB-UniRule"/>
</dbReference>
<keyword evidence="8 10" id="KW-0966">Cell projection</keyword>
<keyword evidence="5 11" id="KW-0175">Coiled coil</keyword>
<accession>A0AAV2R1Q4</accession>
<evidence type="ECO:0000256" key="4">
    <source>
        <dbReference type="ARBA" id="ARBA00022846"/>
    </source>
</evidence>
<feature type="coiled-coil region" evidence="11">
    <location>
        <begin position="384"/>
        <end position="411"/>
    </location>
</feature>
<feature type="region of interest" description="Disordered" evidence="12">
    <location>
        <begin position="14"/>
        <end position="43"/>
    </location>
</feature>
<dbReference type="InterPro" id="IPR048256">
    <property type="entry name" value="Tektin-like"/>
</dbReference>
<dbReference type="PANTHER" id="PTHR19960">
    <property type="entry name" value="TEKTIN"/>
    <property type="match status" value="1"/>
</dbReference>
<evidence type="ECO:0000256" key="2">
    <source>
        <dbReference type="ARBA" id="ARBA00007209"/>
    </source>
</evidence>
<dbReference type="GO" id="GO:0060271">
    <property type="term" value="P:cilium assembly"/>
    <property type="evidence" value="ECO:0007669"/>
    <property type="project" value="UniProtKB-UniRule"/>
</dbReference>
<dbReference type="PRINTS" id="PR00511">
    <property type="entry name" value="TEKTIN"/>
</dbReference>
<evidence type="ECO:0000256" key="1">
    <source>
        <dbReference type="ARBA" id="ARBA00004611"/>
    </source>
</evidence>
<dbReference type="PANTHER" id="PTHR19960:SF25">
    <property type="entry name" value="TEKTIN-1"/>
    <property type="match status" value="1"/>
</dbReference>
<evidence type="ECO:0000256" key="10">
    <source>
        <dbReference type="RuleBase" id="RU367040"/>
    </source>
</evidence>
<keyword evidence="14" id="KW-1185">Reference proteome</keyword>
<comment type="similarity">
    <text evidence="2 10">Belongs to the tektin family.</text>
</comment>
<comment type="function">
    <text evidence="9">Microtubule inner protein (MIP) part of the dynein-decorated doublet microtubules (DMTs) in cilia and flagellar axoneme. Forms filamentous polymers in the walls of ciliary and flagellar microtubules.</text>
</comment>
<dbReference type="InterPro" id="IPR000435">
    <property type="entry name" value="Tektins"/>
</dbReference>
<feature type="coiled-coil region" evidence="11">
    <location>
        <begin position="304"/>
        <end position="352"/>
    </location>
</feature>
<feature type="non-terminal residue" evidence="13">
    <location>
        <position position="452"/>
    </location>
</feature>
<protein>
    <recommendedName>
        <fullName evidence="10">Tektin</fullName>
    </recommendedName>
</protein>
<evidence type="ECO:0000313" key="13">
    <source>
        <dbReference type="EMBL" id="CAL4111466.1"/>
    </source>
</evidence>
<organism evidence="13 14">
    <name type="scientific">Meganyctiphanes norvegica</name>
    <name type="common">Northern krill</name>
    <name type="synonym">Thysanopoda norvegica</name>
    <dbReference type="NCBI Taxonomy" id="48144"/>
    <lineage>
        <taxon>Eukaryota</taxon>
        <taxon>Metazoa</taxon>
        <taxon>Ecdysozoa</taxon>
        <taxon>Arthropoda</taxon>
        <taxon>Crustacea</taxon>
        <taxon>Multicrustacea</taxon>
        <taxon>Malacostraca</taxon>
        <taxon>Eumalacostraca</taxon>
        <taxon>Eucarida</taxon>
        <taxon>Euphausiacea</taxon>
        <taxon>Euphausiidae</taxon>
        <taxon>Meganyctiphanes</taxon>
    </lineage>
</organism>
<keyword evidence="3" id="KW-0963">Cytoplasm</keyword>
<evidence type="ECO:0000256" key="11">
    <source>
        <dbReference type="SAM" id="Coils"/>
    </source>
</evidence>
<proteinExistence type="inferred from homology"/>
<evidence type="ECO:0000256" key="8">
    <source>
        <dbReference type="ARBA" id="ARBA00023273"/>
    </source>
</evidence>
<evidence type="ECO:0000313" key="14">
    <source>
        <dbReference type="Proteomes" id="UP001497623"/>
    </source>
</evidence>
<dbReference type="GO" id="GO:0015630">
    <property type="term" value="C:microtubule cytoskeleton"/>
    <property type="evidence" value="ECO:0007669"/>
    <property type="project" value="UniProtKB-UniRule"/>
</dbReference>
<evidence type="ECO:0000256" key="12">
    <source>
        <dbReference type="SAM" id="MobiDB-lite"/>
    </source>
</evidence>
<keyword evidence="6 10" id="KW-0969">Cilium</keyword>